<organism evidence="1 2">
    <name type="scientific">Crossiella equi</name>
    <dbReference type="NCBI Taxonomy" id="130796"/>
    <lineage>
        <taxon>Bacteria</taxon>
        <taxon>Bacillati</taxon>
        <taxon>Actinomycetota</taxon>
        <taxon>Actinomycetes</taxon>
        <taxon>Pseudonocardiales</taxon>
        <taxon>Pseudonocardiaceae</taxon>
        <taxon>Crossiella</taxon>
    </lineage>
</organism>
<dbReference type="Gene3D" id="3.90.226.10">
    <property type="entry name" value="2-enoyl-CoA Hydratase, Chain A, domain 1"/>
    <property type="match status" value="1"/>
</dbReference>
<sequence>MLRLHERIRALPQITIGKLRGLARGGGAELLSAGAQTRAGERRLEALVDGLG</sequence>
<evidence type="ECO:0000313" key="2">
    <source>
        <dbReference type="Proteomes" id="UP001519363"/>
    </source>
</evidence>
<evidence type="ECO:0000313" key="1">
    <source>
        <dbReference type="EMBL" id="MBP2471888.1"/>
    </source>
</evidence>
<protein>
    <submittedName>
        <fullName evidence="1">Enoyl-CoA hydratase/carnithine racemase</fullName>
    </submittedName>
</protein>
<reference evidence="1 2" key="1">
    <citation type="submission" date="2021-03" db="EMBL/GenBank/DDBJ databases">
        <title>Sequencing the genomes of 1000 actinobacteria strains.</title>
        <authorList>
            <person name="Klenk H.-P."/>
        </authorList>
    </citation>
    <scope>NUCLEOTIDE SEQUENCE [LARGE SCALE GENOMIC DNA]</scope>
    <source>
        <strain evidence="1 2">DSM 44580</strain>
    </source>
</reference>
<name>A0ABS5A5M2_9PSEU</name>
<gene>
    <name evidence="1" type="ORF">JOF53_000760</name>
</gene>
<proteinExistence type="predicted"/>
<dbReference type="Proteomes" id="UP001519363">
    <property type="component" value="Unassembled WGS sequence"/>
</dbReference>
<accession>A0ABS5A5M2</accession>
<comment type="caution">
    <text evidence="1">The sequence shown here is derived from an EMBL/GenBank/DDBJ whole genome shotgun (WGS) entry which is preliminary data.</text>
</comment>
<dbReference type="EMBL" id="JAGIOO010000001">
    <property type="protein sequence ID" value="MBP2471888.1"/>
    <property type="molecule type" value="Genomic_DNA"/>
</dbReference>
<dbReference type="RefSeq" id="WP_209706320.1">
    <property type="nucleotide sequence ID" value="NZ_JAGIOO010000001.1"/>
</dbReference>
<keyword evidence="2" id="KW-1185">Reference proteome</keyword>